<feature type="non-terminal residue" evidence="1">
    <location>
        <position position="44"/>
    </location>
</feature>
<gene>
    <name evidence="1" type="ORF">DERYTH_LOCUS5258</name>
</gene>
<sequence length="44" mass="4951">MSDTTMTQSELSENLDGLALFQPKAEKNKIKGQVIRYSGENYLT</sequence>
<dbReference type="AlphaFoldDB" id="A0A9N9FPH2"/>
<dbReference type="Proteomes" id="UP000789405">
    <property type="component" value="Unassembled WGS sequence"/>
</dbReference>
<dbReference type="EMBL" id="CAJVPY010002168">
    <property type="protein sequence ID" value="CAG8550855.1"/>
    <property type="molecule type" value="Genomic_DNA"/>
</dbReference>
<keyword evidence="2" id="KW-1185">Reference proteome</keyword>
<reference evidence="1" key="1">
    <citation type="submission" date="2021-06" db="EMBL/GenBank/DDBJ databases">
        <authorList>
            <person name="Kallberg Y."/>
            <person name="Tangrot J."/>
            <person name="Rosling A."/>
        </authorList>
    </citation>
    <scope>NUCLEOTIDE SEQUENCE</scope>
    <source>
        <strain evidence="1">MA453B</strain>
    </source>
</reference>
<evidence type="ECO:0000313" key="2">
    <source>
        <dbReference type="Proteomes" id="UP000789405"/>
    </source>
</evidence>
<protein>
    <submittedName>
        <fullName evidence="1">17814_t:CDS:1</fullName>
    </submittedName>
</protein>
<proteinExistence type="predicted"/>
<evidence type="ECO:0000313" key="1">
    <source>
        <dbReference type="EMBL" id="CAG8550855.1"/>
    </source>
</evidence>
<organism evidence="1 2">
    <name type="scientific">Dentiscutata erythropus</name>
    <dbReference type="NCBI Taxonomy" id="1348616"/>
    <lineage>
        <taxon>Eukaryota</taxon>
        <taxon>Fungi</taxon>
        <taxon>Fungi incertae sedis</taxon>
        <taxon>Mucoromycota</taxon>
        <taxon>Glomeromycotina</taxon>
        <taxon>Glomeromycetes</taxon>
        <taxon>Diversisporales</taxon>
        <taxon>Gigasporaceae</taxon>
        <taxon>Dentiscutata</taxon>
    </lineage>
</organism>
<dbReference type="OrthoDB" id="2430756at2759"/>
<name>A0A9N9FPH2_9GLOM</name>
<comment type="caution">
    <text evidence="1">The sequence shown here is derived from an EMBL/GenBank/DDBJ whole genome shotgun (WGS) entry which is preliminary data.</text>
</comment>
<accession>A0A9N9FPH2</accession>